<accession>A0ABU0DZ96</accession>
<evidence type="ECO:0000256" key="1">
    <source>
        <dbReference type="ARBA" id="ARBA00022737"/>
    </source>
</evidence>
<dbReference type="EMBL" id="JAUSUR010000001">
    <property type="protein sequence ID" value="MDQ0359958.1"/>
    <property type="molecule type" value="Genomic_DNA"/>
</dbReference>
<dbReference type="RefSeq" id="WP_307405509.1">
    <property type="nucleotide sequence ID" value="NZ_JAUSUR010000001.1"/>
</dbReference>
<dbReference type="InterPro" id="IPR036634">
    <property type="entry name" value="PRD_sf"/>
</dbReference>
<dbReference type="InterPro" id="IPR050661">
    <property type="entry name" value="BglG_antiterminators"/>
</dbReference>
<feature type="domain" description="PRD" evidence="2">
    <location>
        <begin position="120"/>
        <end position="229"/>
    </location>
</feature>
<dbReference type="Pfam" id="PF00874">
    <property type="entry name" value="PRD"/>
    <property type="match status" value="1"/>
</dbReference>
<dbReference type="PANTHER" id="PTHR30185">
    <property type="entry name" value="CRYPTIC BETA-GLUCOSIDE BGL OPERON ANTITERMINATOR"/>
    <property type="match status" value="1"/>
</dbReference>
<dbReference type="SUPFAM" id="SSF63520">
    <property type="entry name" value="PTS-regulatory domain, PRD"/>
    <property type="match status" value="1"/>
</dbReference>
<sequence length="229" mass="26678">MKQTELRNSFTTQYTTRDINYGELTRKYVSHAKQCIASNLDNSIHITLPQYLINAMSDQTKAQVNQVLLYNVGTLFSQEFTAAKYITTDINNKYDTELNSYHACDIAILLIAAEFGISTSEVLTMLTLTLEMIKLVKYRFMFNMDMNNISVHSFIEHVKYLSFRIIRNQKDRSSVEDWIPTFKKKYRIAYESACEISEFIKNKYAFALSDTELLFLSVHIHTLIYGEVY</sequence>
<dbReference type="Proteomes" id="UP001230220">
    <property type="component" value="Unassembled WGS sequence"/>
</dbReference>
<dbReference type="InterPro" id="IPR011608">
    <property type="entry name" value="PRD"/>
</dbReference>
<dbReference type="PROSITE" id="PS51372">
    <property type="entry name" value="PRD_2"/>
    <property type="match status" value="1"/>
</dbReference>
<gene>
    <name evidence="3" type="ORF">J2S15_000689</name>
</gene>
<evidence type="ECO:0000259" key="2">
    <source>
        <dbReference type="PROSITE" id="PS51372"/>
    </source>
</evidence>
<reference evidence="3 4" key="1">
    <citation type="submission" date="2023-07" db="EMBL/GenBank/DDBJ databases">
        <title>Genomic Encyclopedia of Type Strains, Phase IV (KMG-IV): sequencing the most valuable type-strain genomes for metagenomic binning, comparative biology and taxonomic classification.</title>
        <authorList>
            <person name="Goeker M."/>
        </authorList>
    </citation>
    <scope>NUCLEOTIDE SEQUENCE [LARGE SCALE GENOMIC DNA]</scope>
    <source>
        <strain evidence="3 4">DSM 16784</strain>
    </source>
</reference>
<name>A0ABU0DZ96_9FIRM</name>
<organism evidence="3 4">
    <name type="scientific">Breznakia pachnodae</name>
    <dbReference type="NCBI Taxonomy" id="265178"/>
    <lineage>
        <taxon>Bacteria</taxon>
        <taxon>Bacillati</taxon>
        <taxon>Bacillota</taxon>
        <taxon>Erysipelotrichia</taxon>
        <taxon>Erysipelotrichales</taxon>
        <taxon>Erysipelotrichaceae</taxon>
        <taxon>Breznakia</taxon>
    </lineage>
</organism>
<keyword evidence="4" id="KW-1185">Reference proteome</keyword>
<protein>
    <submittedName>
        <fullName evidence="3">Beta-glucoside operon transcriptional antiterminator</fullName>
    </submittedName>
</protein>
<dbReference type="PANTHER" id="PTHR30185:SF15">
    <property type="entry name" value="CRYPTIC BETA-GLUCOSIDE BGL OPERON ANTITERMINATOR"/>
    <property type="match status" value="1"/>
</dbReference>
<dbReference type="Gene3D" id="1.10.1790.10">
    <property type="entry name" value="PRD domain"/>
    <property type="match status" value="1"/>
</dbReference>
<proteinExistence type="predicted"/>
<comment type="caution">
    <text evidence="3">The sequence shown here is derived from an EMBL/GenBank/DDBJ whole genome shotgun (WGS) entry which is preliminary data.</text>
</comment>
<keyword evidence="1" id="KW-0677">Repeat</keyword>
<evidence type="ECO:0000313" key="3">
    <source>
        <dbReference type="EMBL" id="MDQ0359958.1"/>
    </source>
</evidence>
<evidence type="ECO:0000313" key="4">
    <source>
        <dbReference type="Proteomes" id="UP001230220"/>
    </source>
</evidence>